<evidence type="ECO:0000313" key="2">
    <source>
        <dbReference type="EMBL" id="ARB04768.1"/>
    </source>
</evidence>
<dbReference type="Pfam" id="PF18135">
    <property type="entry name" value="Type_ISP_C"/>
    <property type="match status" value="1"/>
</dbReference>
<dbReference type="InterPro" id="IPR041635">
    <property type="entry name" value="Type_ISP_LLaBIII_C"/>
</dbReference>
<gene>
    <name evidence="2" type="ORF">B2G52_07625</name>
</gene>
<dbReference type="Proteomes" id="UP000191249">
    <property type="component" value="Chromosome"/>
</dbReference>
<accession>A0AAU8VJU4</accession>
<organism evidence="2 3">
    <name type="scientific">Neisseria lactamica</name>
    <dbReference type="NCBI Taxonomy" id="486"/>
    <lineage>
        <taxon>Bacteria</taxon>
        <taxon>Pseudomonadati</taxon>
        <taxon>Pseudomonadota</taxon>
        <taxon>Betaproteobacteria</taxon>
        <taxon>Neisseriales</taxon>
        <taxon>Neisseriaceae</taxon>
        <taxon>Neisseria</taxon>
    </lineage>
</organism>
<feature type="domain" description="Type ISP restriction-modification enzyme LLaBIII C-terminal specificity" evidence="1">
    <location>
        <begin position="12"/>
        <end position="67"/>
    </location>
</feature>
<reference evidence="2 3" key="1">
    <citation type="submission" date="2017-03" db="EMBL/GenBank/DDBJ databases">
        <title>N. lactamica Y92-1009 whole genome sequence.</title>
        <authorList>
            <person name="Pandey A.K."/>
            <person name="Read R.C."/>
        </authorList>
    </citation>
    <scope>NUCLEOTIDE SEQUENCE [LARGE SCALE GENOMIC DNA]</scope>
    <source>
        <strain evidence="2 3">Y92-1009</strain>
    </source>
</reference>
<proteinExistence type="predicted"/>
<sequence>MGADRDAIPFGGNLVICCSTGNGGDGRFSCLITDEIPDLNLVRSGQAFPMFVYEYETPAVIPAKAGIQTQTRRESIGNG</sequence>
<name>A0AAU8VJU4_NEILA</name>
<dbReference type="RefSeq" id="WP_003711983.1">
    <property type="nucleotide sequence ID" value="NZ_CP019894.1"/>
</dbReference>
<dbReference type="EMBL" id="CP019894">
    <property type="protein sequence ID" value="ARB04768.1"/>
    <property type="molecule type" value="Genomic_DNA"/>
</dbReference>
<evidence type="ECO:0000313" key="3">
    <source>
        <dbReference type="Proteomes" id="UP000191249"/>
    </source>
</evidence>
<protein>
    <recommendedName>
        <fullName evidence="1">Type ISP restriction-modification enzyme LLaBIII C-terminal specificity domain-containing protein</fullName>
    </recommendedName>
</protein>
<evidence type="ECO:0000259" key="1">
    <source>
        <dbReference type="Pfam" id="PF18135"/>
    </source>
</evidence>
<dbReference type="AlphaFoldDB" id="A0AAU8VJU4"/>